<organism evidence="1 2">
    <name type="scientific">Streptomyces mexicanus</name>
    <dbReference type="NCBI Taxonomy" id="178566"/>
    <lineage>
        <taxon>Bacteria</taxon>
        <taxon>Bacillati</taxon>
        <taxon>Actinomycetota</taxon>
        <taxon>Actinomycetes</taxon>
        <taxon>Kitasatosporales</taxon>
        <taxon>Streptomycetaceae</taxon>
        <taxon>Streptomyces</taxon>
    </lineage>
</organism>
<gene>
    <name evidence="1" type="ORF">H1R13_27705</name>
</gene>
<name>A0A7X1LT98_9ACTN</name>
<evidence type="ECO:0000313" key="1">
    <source>
        <dbReference type="EMBL" id="MBC2868614.1"/>
    </source>
</evidence>
<keyword evidence="2" id="KW-1185">Reference proteome</keyword>
<comment type="caution">
    <text evidence="1">The sequence shown here is derived from an EMBL/GenBank/DDBJ whole genome shotgun (WGS) entry which is preliminary data.</text>
</comment>
<evidence type="ECO:0000313" key="2">
    <source>
        <dbReference type="Proteomes" id="UP000517694"/>
    </source>
</evidence>
<proteinExistence type="predicted"/>
<reference evidence="1 2" key="1">
    <citation type="submission" date="2020-08" db="EMBL/GenBank/DDBJ databases">
        <title>Whole-Genome Sequence of French Clinical Streptomyces mexicanus Strain Q0842.</title>
        <authorList>
            <person name="Boxberger M."/>
            <person name="La Scola B."/>
        </authorList>
    </citation>
    <scope>NUCLEOTIDE SEQUENCE [LARGE SCALE GENOMIC DNA]</scope>
    <source>
        <strain evidence="1 2">Marseille-Q0842</strain>
    </source>
</reference>
<sequence length="319" mass="36239">MALYDASSVKRPRRTKAQVEALREAIASLCEGAQPCSVRHVYYLGIGDLWDKDTGTSRRHYSVVVRELGYLRETGRIPWDWITDGTRMVRQELQYDSLEDAMERAAEGYRRNLWATQSRRVEVWCESDSVGGVLLPVTSAWGVGLYSCRGQSSKTFVYEAVQEYARQGKPVTVIFTGDWDPTGRCVPRSVIERMHRYGNGELDLDFQQIAVTADDVRSAQFTTHDVNTRDVNYKRYREECLSEGIDPHIAVEVEALTPGLLRSRLNDAIEALVDDVRKWNIEARTEEAERELLRSLQGTVKKIVRRTAGEPSTEAGESQ</sequence>
<dbReference type="OrthoDB" id="546653at2"/>
<dbReference type="Proteomes" id="UP000517694">
    <property type="component" value="Unassembled WGS sequence"/>
</dbReference>
<protein>
    <recommendedName>
        <fullName evidence="3">DUF2399 domain-containing protein</fullName>
    </recommendedName>
</protein>
<evidence type="ECO:0008006" key="3">
    <source>
        <dbReference type="Google" id="ProtNLM"/>
    </source>
</evidence>
<dbReference type="AlphaFoldDB" id="A0A7X1LT98"/>
<dbReference type="EMBL" id="JACMHY010000013">
    <property type="protein sequence ID" value="MBC2868614.1"/>
    <property type="molecule type" value="Genomic_DNA"/>
</dbReference>
<accession>A0A7X1LT98</accession>
<dbReference type="RefSeq" id="WP_159674852.1">
    <property type="nucleotide sequence ID" value="NZ_JACMHY010000013.1"/>
</dbReference>